<protein>
    <submittedName>
        <fullName evidence="5">T9SS type A sorting domain-containing protein</fullName>
    </submittedName>
</protein>
<dbReference type="InterPro" id="IPR011055">
    <property type="entry name" value="Dup_hybrid_motif"/>
</dbReference>
<feature type="domain" description="M23ase beta-sheet core" evidence="3">
    <location>
        <begin position="146"/>
        <end position="241"/>
    </location>
</feature>
<dbReference type="PROSITE" id="PS51257">
    <property type="entry name" value="PROKAR_LIPOPROTEIN"/>
    <property type="match status" value="1"/>
</dbReference>
<proteinExistence type="predicted"/>
<dbReference type="OrthoDB" id="9809488at2"/>
<reference evidence="5 6" key="1">
    <citation type="submission" date="2019-01" db="EMBL/GenBank/DDBJ databases">
        <title>Complete genome sequencing of Aequorivita sp. H23M31.</title>
        <authorList>
            <person name="Bae J.-W."/>
        </authorList>
    </citation>
    <scope>NUCLEOTIDE SEQUENCE [LARGE SCALE GENOMIC DNA]</scope>
    <source>
        <strain evidence="5 6">H23M31</strain>
    </source>
</reference>
<dbReference type="Proteomes" id="UP000285517">
    <property type="component" value="Chromosome"/>
</dbReference>
<dbReference type="InterPro" id="IPR050570">
    <property type="entry name" value="Cell_wall_metabolism_enzyme"/>
</dbReference>
<dbReference type="PANTHER" id="PTHR21666:SF270">
    <property type="entry name" value="MUREIN HYDROLASE ACTIVATOR ENVC"/>
    <property type="match status" value="1"/>
</dbReference>
<dbReference type="InterPro" id="IPR026444">
    <property type="entry name" value="Secre_tail"/>
</dbReference>
<dbReference type="SUPFAM" id="SSF51261">
    <property type="entry name" value="Duplicated hybrid motif"/>
    <property type="match status" value="1"/>
</dbReference>
<dbReference type="Pfam" id="PF18962">
    <property type="entry name" value="Por_Secre_tail"/>
    <property type="match status" value="1"/>
</dbReference>
<dbReference type="KEGG" id="aev:EI546_12680"/>
<dbReference type="Pfam" id="PF01551">
    <property type="entry name" value="Peptidase_M23"/>
    <property type="match status" value="1"/>
</dbReference>
<sequence>MKTSLLYLLLGASSCMIAQKFNPQPVSFHPMSIPKTECISEEERLDILKEIETNKQAILQSNPQAFQNRTGGHPLFVLPFRPKDGFGDYGYYSLFNQVDHNPAYNGQLLDYNCGARTYDLSNYNHRGTDYVVWPYPWKKMEENVMEIVAAAAGVIVTKRDGNFDRNCENNGNNNWNGIILEHSDGSKTYYWHFKSGSLTSKGVGDSVAAGEFLGRAGSSGSSDIPHLHFEVYDSGNNRIDPYEGPCNTLNAESWWIDQPAYFVPEVLTLSTHNTDNYDTDCGIVEVTYEELNFMPGDLVRFRIFYRDLQNGDITHINVKKPDGSVLYDYNFVSEWPDYFAAWAQWNFPIDNSSMDGVHTVTVTFGGSTYQTIFGVNTNLGIEALASEFSIYPNPTTGLLNVEGSTQIEKVVVYDLLGRNVLETFSKATNLQLDLNSLKAGVYFAEITSERKRTVQKIVKE</sequence>
<evidence type="ECO:0000259" key="4">
    <source>
        <dbReference type="Pfam" id="PF18962"/>
    </source>
</evidence>
<evidence type="ECO:0000256" key="1">
    <source>
        <dbReference type="ARBA" id="ARBA00022729"/>
    </source>
</evidence>
<dbReference type="CDD" id="cd12797">
    <property type="entry name" value="M23_peptidase"/>
    <property type="match status" value="1"/>
</dbReference>
<keyword evidence="1 2" id="KW-0732">Signal</keyword>
<accession>A0A410G5L5</accession>
<dbReference type="AlphaFoldDB" id="A0A410G5L5"/>
<feature type="signal peptide" evidence="2">
    <location>
        <begin position="1"/>
        <end position="18"/>
    </location>
</feature>
<dbReference type="PANTHER" id="PTHR21666">
    <property type="entry name" value="PEPTIDASE-RELATED"/>
    <property type="match status" value="1"/>
</dbReference>
<dbReference type="NCBIfam" id="TIGR04183">
    <property type="entry name" value="Por_Secre_tail"/>
    <property type="match status" value="1"/>
</dbReference>
<gene>
    <name evidence="5" type="ORF">EI546_12680</name>
</gene>
<keyword evidence="6" id="KW-1185">Reference proteome</keyword>
<dbReference type="EMBL" id="CP034951">
    <property type="protein sequence ID" value="QAA82521.1"/>
    <property type="molecule type" value="Genomic_DNA"/>
</dbReference>
<name>A0A410G5L5_9FLAO</name>
<dbReference type="InterPro" id="IPR016047">
    <property type="entry name" value="M23ase_b-sheet_dom"/>
</dbReference>
<evidence type="ECO:0000259" key="3">
    <source>
        <dbReference type="Pfam" id="PF01551"/>
    </source>
</evidence>
<evidence type="ECO:0000313" key="6">
    <source>
        <dbReference type="Proteomes" id="UP000285517"/>
    </source>
</evidence>
<evidence type="ECO:0000256" key="2">
    <source>
        <dbReference type="SAM" id="SignalP"/>
    </source>
</evidence>
<dbReference type="RefSeq" id="WP_128250886.1">
    <property type="nucleotide sequence ID" value="NZ_CP034951.1"/>
</dbReference>
<dbReference type="GO" id="GO:0004222">
    <property type="term" value="F:metalloendopeptidase activity"/>
    <property type="evidence" value="ECO:0007669"/>
    <property type="project" value="TreeGrafter"/>
</dbReference>
<organism evidence="5 6">
    <name type="scientific">Aequorivita ciconiae</name>
    <dbReference type="NCBI Taxonomy" id="2494375"/>
    <lineage>
        <taxon>Bacteria</taxon>
        <taxon>Pseudomonadati</taxon>
        <taxon>Bacteroidota</taxon>
        <taxon>Flavobacteriia</taxon>
        <taxon>Flavobacteriales</taxon>
        <taxon>Flavobacteriaceae</taxon>
        <taxon>Aequorivita</taxon>
    </lineage>
</organism>
<feature type="domain" description="Secretion system C-terminal sorting" evidence="4">
    <location>
        <begin position="390"/>
        <end position="458"/>
    </location>
</feature>
<dbReference type="Gene3D" id="2.70.70.10">
    <property type="entry name" value="Glucose Permease (Domain IIA)"/>
    <property type="match status" value="1"/>
</dbReference>
<feature type="chain" id="PRO_5019458706" evidence="2">
    <location>
        <begin position="19"/>
        <end position="460"/>
    </location>
</feature>
<evidence type="ECO:0000313" key="5">
    <source>
        <dbReference type="EMBL" id="QAA82521.1"/>
    </source>
</evidence>